<dbReference type="SUPFAM" id="SSF55895">
    <property type="entry name" value="Ribonuclease Rh-like"/>
    <property type="match status" value="1"/>
</dbReference>
<sequence>MSKRFSGAVLALTLLSGCAHQAHHSPPATQDQSSLSLTAPQHGDFGHYTLALTWQPGFCSGPKGNSCNADQPHEPLVGLHGLWASRPSDLIKTNVPVTTWWQKGCALYKPDATLPAPHLSAPLTQRLAELVAHTHSNLVDHEYKKHVQCFGMDGEQFFTAAATLRDRFASLPAARYLESSAGQVITKTDLSQRIQADTGALPDRGVQFQCNKDAQNRTILSQIWFTLKPDHLSSFPRAEAFLSSPQLQDNCPARFLVPEWQKPATP</sequence>
<dbReference type="InterPro" id="IPR036430">
    <property type="entry name" value="RNase_T2-like_sf"/>
</dbReference>
<evidence type="ECO:0000313" key="5">
    <source>
        <dbReference type="Proteomes" id="UP000196086"/>
    </source>
</evidence>
<evidence type="ECO:0000256" key="3">
    <source>
        <dbReference type="SAM" id="SignalP"/>
    </source>
</evidence>
<name>A0A1Z5YVR0_9PROT</name>
<dbReference type="GO" id="GO:0003723">
    <property type="term" value="F:RNA binding"/>
    <property type="evidence" value="ECO:0007669"/>
    <property type="project" value="InterPro"/>
</dbReference>
<dbReference type="GO" id="GO:0033897">
    <property type="term" value="F:ribonuclease T2 activity"/>
    <property type="evidence" value="ECO:0007669"/>
    <property type="project" value="InterPro"/>
</dbReference>
<keyword evidence="3" id="KW-0732">Signal</keyword>
<evidence type="ECO:0000256" key="1">
    <source>
        <dbReference type="ARBA" id="ARBA00007469"/>
    </source>
</evidence>
<organism evidence="4 5">
    <name type="scientific">Acetobacter cibinongensis</name>
    <dbReference type="NCBI Taxonomy" id="146475"/>
    <lineage>
        <taxon>Bacteria</taxon>
        <taxon>Pseudomonadati</taxon>
        <taxon>Pseudomonadota</taxon>
        <taxon>Alphaproteobacteria</taxon>
        <taxon>Acetobacterales</taxon>
        <taxon>Acetobacteraceae</taxon>
        <taxon>Acetobacter</taxon>
    </lineage>
</organism>
<reference evidence="4 5" key="1">
    <citation type="submission" date="2014-06" db="EMBL/GenBank/DDBJ databases">
        <authorList>
            <person name="Ju J."/>
            <person name="Zhang J."/>
        </authorList>
    </citation>
    <scope>NUCLEOTIDE SEQUENCE [LARGE SCALE GENOMIC DNA]</scope>
    <source>
        <strain evidence="4 5">DsW_47</strain>
    </source>
</reference>
<proteinExistence type="inferred from homology"/>
<feature type="chain" id="PRO_5012961551" evidence="3">
    <location>
        <begin position="22"/>
        <end position="266"/>
    </location>
</feature>
<evidence type="ECO:0000256" key="2">
    <source>
        <dbReference type="RuleBase" id="RU004328"/>
    </source>
</evidence>
<dbReference type="GO" id="GO:0006401">
    <property type="term" value="P:RNA catabolic process"/>
    <property type="evidence" value="ECO:0007669"/>
    <property type="project" value="TreeGrafter"/>
</dbReference>
<dbReference type="AlphaFoldDB" id="A0A1Z5YVR0"/>
<protein>
    <submittedName>
        <fullName evidence="4">Ribonuclease I</fullName>
    </submittedName>
</protein>
<comment type="similarity">
    <text evidence="1 2">Belongs to the RNase T2 family.</text>
</comment>
<dbReference type="PANTHER" id="PTHR11240:SF22">
    <property type="entry name" value="RIBONUCLEASE T2"/>
    <property type="match status" value="1"/>
</dbReference>
<gene>
    <name evidence="4" type="ORF">HK14_03545</name>
</gene>
<dbReference type="Gene3D" id="3.90.730.10">
    <property type="entry name" value="Ribonuclease T2-like"/>
    <property type="match status" value="1"/>
</dbReference>
<dbReference type="Proteomes" id="UP000196086">
    <property type="component" value="Unassembled WGS sequence"/>
</dbReference>
<comment type="caution">
    <text evidence="4">The sequence shown here is derived from an EMBL/GenBank/DDBJ whole genome shotgun (WGS) entry which is preliminary data.</text>
</comment>
<dbReference type="EMBL" id="JOMQ01000017">
    <property type="protein sequence ID" value="OUJ03096.1"/>
    <property type="molecule type" value="Genomic_DNA"/>
</dbReference>
<dbReference type="Pfam" id="PF00445">
    <property type="entry name" value="Ribonuclease_T2"/>
    <property type="match status" value="1"/>
</dbReference>
<dbReference type="PANTHER" id="PTHR11240">
    <property type="entry name" value="RIBONUCLEASE T2"/>
    <property type="match status" value="1"/>
</dbReference>
<dbReference type="InterPro" id="IPR001568">
    <property type="entry name" value="RNase_T2-like"/>
</dbReference>
<dbReference type="PROSITE" id="PS51257">
    <property type="entry name" value="PROKAR_LIPOPROTEIN"/>
    <property type="match status" value="1"/>
</dbReference>
<evidence type="ECO:0000313" key="4">
    <source>
        <dbReference type="EMBL" id="OUJ03096.1"/>
    </source>
</evidence>
<feature type="signal peptide" evidence="3">
    <location>
        <begin position="1"/>
        <end position="21"/>
    </location>
</feature>
<accession>A0A1Z5YVR0</accession>